<keyword evidence="10" id="KW-1185">Reference proteome</keyword>
<dbReference type="RefSeq" id="WP_094983495.1">
    <property type="nucleotide sequence ID" value="NZ_NHNI01000001.1"/>
</dbReference>
<keyword evidence="2 7" id="KW-0813">Transport</keyword>
<name>A0A266Q6W7_9GAMM</name>
<keyword evidence="3" id="KW-1003">Cell membrane</keyword>
<feature type="transmembrane region" description="Helical" evidence="7">
    <location>
        <begin position="211"/>
        <end position="233"/>
    </location>
</feature>
<evidence type="ECO:0000313" key="10">
    <source>
        <dbReference type="Proteomes" id="UP000216101"/>
    </source>
</evidence>
<evidence type="ECO:0000256" key="1">
    <source>
        <dbReference type="ARBA" id="ARBA00004651"/>
    </source>
</evidence>
<feature type="domain" description="ABC transmembrane type-1" evidence="8">
    <location>
        <begin position="120"/>
        <end position="335"/>
    </location>
</feature>
<evidence type="ECO:0000256" key="2">
    <source>
        <dbReference type="ARBA" id="ARBA00022448"/>
    </source>
</evidence>
<feature type="transmembrane region" description="Helical" evidence="7">
    <location>
        <begin position="155"/>
        <end position="180"/>
    </location>
</feature>
<dbReference type="AlphaFoldDB" id="A0A266Q6W7"/>
<dbReference type="PROSITE" id="PS50928">
    <property type="entry name" value="ABC_TM1"/>
    <property type="match status" value="1"/>
</dbReference>
<evidence type="ECO:0000256" key="3">
    <source>
        <dbReference type="ARBA" id="ARBA00022475"/>
    </source>
</evidence>
<accession>A0A266Q6W7</accession>
<evidence type="ECO:0000313" key="9">
    <source>
        <dbReference type="EMBL" id="OZY85627.1"/>
    </source>
</evidence>
<feature type="transmembrane region" description="Helical" evidence="7">
    <location>
        <begin position="269"/>
        <end position="292"/>
    </location>
</feature>
<dbReference type="Pfam" id="PF00528">
    <property type="entry name" value="BPD_transp_1"/>
    <property type="match status" value="1"/>
</dbReference>
<gene>
    <name evidence="9" type="ORF">CBP51_00810</name>
</gene>
<feature type="transmembrane region" description="Helical" evidence="7">
    <location>
        <begin position="321"/>
        <end position="342"/>
    </location>
</feature>
<dbReference type="NCBIfam" id="NF011712">
    <property type="entry name" value="PRK15133.1"/>
    <property type="match status" value="1"/>
</dbReference>
<feature type="transmembrane region" description="Helical" evidence="7">
    <location>
        <begin position="9"/>
        <end position="30"/>
    </location>
</feature>
<reference evidence="10" key="1">
    <citation type="submission" date="2017-05" db="EMBL/GenBank/DDBJ databases">
        <authorList>
            <person name="Barney B.M."/>
        </authorList>
    </citation>
    <scope>NUCLEOTIDE SEQUENCE [LARGE SCALE GENOMIC DNA]</scope>
    <source>
        <strain evidence="10">PSBB022</strain>
    </source>
</reference>
<dbReference type="InterPro" id="IPR000515">
    <property type="entry name" value="MetI-like"/>
</dbReference>
<dbReference type="SUPFAM" id="SSF161098">
    <property type="entry name" value="MetI-like"/>
    <property type="match status" value="1"/>
</dbReference>
<dbReference type="GO" id="GO:0005886">
    <property type="term" value="C:plasma membrane"/>
    <property type="evidence" value="ECO:0007669"/>
    <property type="project" value="UniProtKB-SubCell"/>
</dbReference>
<dbReference type="Proteomes" id="UP000216101">
    <property type="component" value="Unassembled WGS sequence"/>
</dbReference>
<dbReference type="EMBL" id="NHNI01000001">
    <property type="protein sequence ID" value="OZY85627.1"/>
    <property type="molecule type" value="Genomic_DNA"/>
</dbReference>
<evidence type="ECO:0000259" key="8">
    <source>
        <dbReference type="PROSITE" id="PS50928"/>
    </source>
</evidence>
<dbReference type="GO" id="GO:0055085">
    <property type="term" value="P:transmembrane transport"/>
    <property type="evidence" value="ECO:0007669"/>
    <property type="project" value="InterPro"/>
</dbReference>
<comment type="caution">
    <text evidence="9">The sequence shown here is derived from an EMBL/GenBank/DDBJ whole genome shotgun (WGS) entry which is preliminary data.</text>
</comment>
<dbReference type="Gene3D" id="1.10.3720.10">
    <property type="entry name" value="MetI-like"/>
    <property type="match status" value="1"/>
</dbReference>
<dbReference type="GO" id="GO:0042884">
    <property type="term" value="P:microcin transport"/>
    <property type="evidence" value="ECO:0007669"/>
    <property type="project" value="TreeGrafter"/>
</dbReference>
<evidence type="ECO:0000256" key="4">
    <source>
        <dbReference type="ARBA" id="ARBA00022692"/>
    </source>
</evidence>
<evidence type="ECO:0000256" key="7">
    <source>
        <dbReference type="RuleBase" id="RU363032"/>
    </source>
</evidence>
<feature type="transmembrane region" description="Helical" evidence="7">
    <location>
        <begin position="120"/>
        <end position="143"/>
    </location>
</feature>
<protein>
    <submittedName>
        <fullName evidence="9">Microcin ABC transporter permease</fullName>
    </submittedName>
</protein>
<organism evidence="9 10">
    <name type="scientific">Cellvibrio mixtus</name>
    <dbReference type="NCBI Taxonomy" id="39650"/>
    <lineage>
        <taxon>Bacteria</taxon>
        <taxon>Pseudomonadati</taxon>
        <taxon>Pseudomonadota</taxon>
        <taxon>Gammaproteobacteria</taxon>
        <taxon>Cellvibrionales</taxon>
        <taxon>Cellvibrionaceae</taxon>
        <taxon>Cellvibrio</taxon>
    </lineage>
</organism>
<proteinExistence type="inferred from homology"/>
<comment type="subcellular location">
    <subcellularLocation>
        <location evidence="1 7">Cell membrane</location>
        <topology evidence="1 7">Multi-pass membrane protein</topology>
    </subcellularLocation>
</comment>
<keyword evidence="4 7" id="KW-0812">Transmembrane</keyword>
<dbReference type="CDD" id="cd06261">
    <property type="entry name" value="TM_PBP2"/>
    <property type="match status" value="1"/>
</dbReference>
<evidence type="ECO:0000256" key="6">
    <source>
        <dbReference type="ARBA" id="ARBA00023136"/>
    </source>
</evidence>
<sequence length="354" mass="39160">MWYYLIKRLLVMIPTLLGVLTLTFFVTQFVPGGPVENMLATIDGESARTGVEGGASGGGWSYSGRQGIDDQQIAHLTSLYGFDQPLWTRYTNMLGDFIVFDFGDSYFRNESVWSLIQSKLGVSVSLGIWTFLLTYVVSVPLGVAKAVRAGSRFDFVTSLLVLIGYAVPGFVLGVLLIVLFGGGSFWDVFPLRGLTSDNWDDLSLGGKVTDYLWHVTLPVIAAVVSSFALKTLLTKNTFLEEIRRQYVFTARAKGLSERRVLWKHVFRNALLPLVTGFPGTFIAAFFTGSLLIETLFSLDGLGLLSYESINSRDYPVVMGSLYLFTLIALITKLIGDIAYVLIDPRIKFDSVEAR</sequence>
<dbReference type="InterPro" id="IPR035906">
    <property type="entry name" value="MetI-like_sf"/>
</dbReference>
<evidence type="ECO:0000256" key="5">
    <source>
        <dbReference type="ARBA" id="ARBA00022989"/>
    </source>
</evidence>
<keyword evidence="6 7" id="KW-0472">Membrane</keyword>
<comment type="similarity">
    <text evidence="7">Belongs to the binding-protein-dependent transport system permease family.</text>
</comment>
<keyword evidence="5 7" id="KW-1133">Transmembrane helix</keyword>
<dbReference type="PANTHER" id="PTHR30465">
    <property type="entry name" value="INNER MEMBRANE ABC TRANSPORTER"/>
    <property type="match status" value="1"/>
</dbReference>
<dbReference type="PANTHER" id="PTHR30465:SF66">
    <property type="entry name" value="INNER MEMBRANE ABC TRANSPORTER PERMEASE PROTEIN YEJB"/>
    <property type="match status" value="1"/>
</dbReference>